<keyword evidence="3" id="KW-1185">Reference proteome</keyword>
<dbReference type="EMBL" id="BMAU01021340">
    <property type="protein sequence ID" value="GFY16592.1"/>
    <property type="molecule type" value="Genomic_DNA"/>
</dbReference>
<accession>A0A8X6SMQ7</accession>
<dbReference type="Proteomes" id="UP000887159">
    <property type="component" value="Unassembled WGS sequence"/>
</dbReference>
<gene>
    <name evidence="2" type="ORF">TNCV_2787191</name>
</gene>
<feature type="region of interest" description="Disordered" evidence="1">
    <location>
        <begin position="87"/>
        <end position="116"/>
    </location>
</feature>
<sequence>MPPPSETFPAERRFYDGHSDWMHKGKDRGSLVVKVTDSWMACHEFEPSPAVDPSCRGGEAMHVKSIDAQTSSRDGVVWKFGEGVPAHVSSSSLDRGSKERGSSPKVLEQLNSAKLI</sequence>
<proteinExistence type="predicted"/>
<evidence type="ECO:0000313" key="3">
    <source>
        <dbReference type="Proteomes" id="UP000887159"/>
    </source>
</evidence>
<name>A0A8X6SMQ7_TRICX</name>
<dbReference type="AlphaFoldDB" id="A0A8X6SMQ7"/>
<evidence type="ECO:0000313" key="2">
    <source>
        <dbReference type="EMBL" id="GFY16592.1"/>
    </source>
</evidence>
<organism evidence="2 3">
    <name type="scientific">Trichonephila clavipes</name>
    <name type="common">Golden silk orbweaver</name>
    <name type="synonym">Nephila clavipes</name>
    <dbReference type="NCBI Taxonomy" id="2585209"/>
    <lineage>
        <taxon>Eukaryota</taxon>
        <taxon>Metazoa</taxon>
        <taxon>Ecdysozoa</taxon>
        <taxon>Arthropoda</taxon>
        <taxon>Chelicerata</taxon>
        <taxon>Arachnida</taxon>
        <taxon>Araneae</taxon>
        <taxon>Araneomorphae</taxon>
        <taxon>Entelegynae</taxon>
        <taxon>Araneoidea</taxon>
        <taxon>Nephilidae</taxon>
        <taxon>Trichonephila</taxon>
    </lineage>
</organism>
<comment type="caution">
    <text evidence="2">The sequence shown here is derived from an EMBL/GenBank/DDBJ whole genome shotgun (WGS) entry which is preliminary data.</text>
</comment>
<protein>
    <submittedName>
        <fullName evidence="2">Uncharacterized protein</fullName>
    </submittedName>
</protein>
<evidence type="ECO:0000256" key="1">
    <source>
        <dbReference type="SAM" id="MobiDB-lite"/>
    </source>
</evidence>
<reference evidence="2" key="1">
    <citation type="submission" date="2020-08" db="EMBL/GenBank/DDBJ databases">
        <title>Multicomponent nature underlies the extraordinary mechanical properties of spider dragline silk.</title>
        <authorList>
            <person name="Kono N."/>
            <person name="Nakamura H."/>
            <person name="Mori M."/>
            <person name="Yoshida Y."/>
            <person name="Ohtoshi R."/>
            <person name="Malay A.D."/>
            <person name="Moran D.A.P."/>
            <person name="Tomita M."/>
            <person name="Numata K."/>
            <person name="Arakawa K."/>
        </authorList>
    </citation>
    <scope>NUCLEOTIDE SEQUENCE</scope>
</reference>